<evidence type="ECO:0000256" key="4">
    <source>
        <dbReference type="ARBA" id="ARBA00022452"/>
    </source>
</evidence>
<dbReference type="InterPro" id="IPR036942">
    <property type="entry name" value="Beta-barrel_TonB_sf"/>
</dbReference>
<keyword evidence="8 11" id="KW-0472">Membrane</keyword>
<keyword evidence="4 11" id="KW-1134">Transmembrane beta strand</keyword>
<dbReference type="STRING" id="1035707.SAMN05216552_1005215"/>
<keyword evidence="9" id="KW-0675">Receptor</keyword>
<accession>A0A1I7HEK4</accession>
<dbReference type="RefSeq" id="WP_093554990.1">
    <property type="nucleotide sequence ID" value="NZ_FPBO01000005.1"/>
</dbReference>
<evidence type="ECO:0000256" key="5">
    <source>
        <dbReference type="ARBA" id="ARBA00022692"/>
    </source>
</evidence>
<evidence type="ECO:0000256" key="13">
    <source>
        <dbReference type="SAM" id="SignalP"/>
    </source>
</evidence>
<evidence type="ECO:0000256" key="11">
    <source>
        <dbReference type="PROSITE-ProRule" id="PRU01360"/>
    </source>
</evidence>
<dbReference type="Gene3D" id="2.170.130.10">
    <property type="entry name" value="TonB-dependent receptor, plug domain"/>
    <property type="match status" value="1"/>
</dbReference>
<feature type="domain" description="TonB-dependent receptor-like beta-barrel" evidence="14">
    <location>
        <begin position="246"/>
        <end position="666"/>
    </location>
</feature>
<organism evidence="16 17">
    <name type="scientific">Pseudoduganella namucuonensis</name>
    <dbReference type="NCBI Taxonomy" id="1035707"/>
    <lineage>
        <taxon>Bacteria</taxon>
        <taxon>Pseudomonadati</taxon>
        <taxon>Pseudomonadota</taxon>
        <taxon>Betaproteobacteria</taxon>
        <taxon>Burkholderiales</taxon>
        <taxon>Oxalobacteraceae</taxon>
        <taxon>Telluria group</taxon>
        <taxon>Pseudoduganella</taxon>
    </lineage>
</organism>
<proteinExistence type="inferred from homology"/>
<evidence type="ECO:0000259" key="14">
    <source>
        <dbReference type="Pfam" id="PF00593"/>
    </source>
</evidence>
<dbReference type="EMBL" id="FPBO01000005">
    <property type="protein sequence ID" value="SFU59145.1"/>
    <property type="molecule type" value="Genomic_DNA"/>
</dbReference>
<evidence type="ECO:0000256" key="6">
    <source>
        <dbReference type="ARBA" id="ARBA00022729"/>
    </source>
</evidence>
<evidence type="ECO:0000256" key="9">
    <source>
        <dbReference type="ARBA" id="ARBA00023170"/>
    </source>
</evidence>
<dbReference type="InterPro" id="IPR039426">
    <property type="entry name" value="TonB-dep_rcpt-like"/>
</dbReference>
<dbReference type="GO" id="GO:0044718">
    <property type="term" value="P:siderophore transmembrane transport"/>
    <property type="evidence" value="ECO:0007669"/>
    <property type="project" value="TreeGrafter"/>
</dbReference>
<reference evidence="17" key="1">
    <citation type="submission" date="2016-10" db="EMBL/GenBank/DDBJ databases">
        <authorList>
            <person name="Varghese N."/>
            <person name="Submissions S."/>
        </authorList>
    </citation>
    <scope>NUCLEOTIDE SEQUENCE [LARGE SCALE GENOMIC DNA]</scope>
    <source>
        <strain evidence="17">CGMCC 1.11014</strain>
    </source>
</reference>
<keyword evidence="7 12" id="KW-0798">TonB box</keyword>
<dbReference type="GO" id="GO:0009279">
    <property type="term" value="C:cell outer membrane"/>
    <property type="evidence" value="ECO:0007669"/>
    <property type="project" value="UniProtKB-SubCell"/>
</dbReference>
<dbReference type="PROSITE" id="PS52016">
    <property type="entry name" value="TONB_DEPENDENT_REC_3"/>
    <property type="match status" value="1"/>
</dbReference>
<evidence type="ECO:0000256" key="1">
    <source>
        <dbReference type="ARBA" id="ARBA00004571"/>
    </source>
</evidence>
<comment type="similarity">
    <text evidence="2 11 12">Belongs to the TonB-dependent receptor family.</text>
</comment>
<evidence type="ECO:0000313" key="16">
    <source>
        <dbReference type="EMBL" id="SFU59145.1"/>
    </source>
</evidence>
<dbReference type="GO" id="GO:0015344">
    <property type="term" value="F:siderophore uptake transmembrane transporter activity"/>
    <property type="evidence" value="ECO:0007669"/>
    <property type="project" value="TreeGrafter"/>
</dbReference>
<dbReference type="PANTHER" id="PTHR30069">
    <property type="entry name" value="TONB-DEPENDENT OUTER MEMBRANE RECEPTOR"/>
    <property type="match status" value="1"/>
</dbReference>
<name>A0A1I7HEK4_9BURK</name>
<keyword evidence="3 11" id="KW-0813">Transport</keyword>
<keyword evidence="10 11" id="KW-0998">Cell outer membrane</keyword>
<evidence type="ECO:0000313" key="17">
    <source>
        <dbReference type="Proteomes" id="UP000199391"/>
    </source>
</evidence>
<feature type="signal peptide" evidence="13">
    <location>
        <begin position="1"/>
        <end position="19"/>
    </location>
</feature>
<dbReference type="InterPro" id="IPR037066">
    <property type="entry name" value="Plug_dom_sf"/>
</dbReference>
<dbReference type="Proteomes" id="UP000199391">
    <property type="component" value="Unassembled WGS sequence"/>
</dbReference>
<dbReference type="Pfam" id="PF00593">
    <property type="entry name" value="TonB_dep_Rec_b-barrel"/>
    <property type="match status" value="1"/>
</dbReference>
<evidence type="ECO:0000256" key="8">
    <source>
        <dbReference type="ARBA" id="ARBA00023136"/>
    </source>
</evidence>
<feature type="chain" id="PRO_5011539253" evidence="13">
    <location>
        <begin position="20"/>
        <end position="701"/>
    </location>
</feature>
<evidence type="ECO:0000256" key="7">
    <source>
        <dbReference type="ARBA" id="ARBA00023077"/>
    </source>
</evidence>
<dbReference type="Pfam" id="PF07715">
    <property type="entry name" value="Plug"/>
    <property type="match status" value="1"/>
</dbReference>
<evidence type="ECO:0000256" key="2">
    <source>
        <dbReference type="ARBA" id="ARBA00009810"/>
    </source>
</evidence>
<gene>
    <name evidence="16" type="ORF">SAMN05216552_1005215</name>
</gene>
<dbReference type="Gene3D" id="2.40.170.20">
    <property type="entry name" value="TonB-dependent receptor, beta-barrel domain"/>
    <property type="match status" value="1"/>
</dbReference>
<protein>
    <submittedName>
        <fullName evidence="16">Iron complex outermembrane recepter protein</fullName>
    </submittedName>
</protein>
<dbReference type="OrthoDB" id="183532at2"/>
<dbReference type="AlphaFoldDB" id="A0A1I7HEK4"/>
<dbReference type="CDD" id="cd01347">
    <property type="entry name" value="ligand_gated_channel"/>
    <property type="match status" value="1"/>
</dbReference>
<evidence type="ECO:0000256" key="3">
    <source>
        <dbReference type="ARBA" id="ARBA00022448"/>
    </source>
</evidence>
<comment type="subcellular location">
    <subcellularLocation>
        <location evidence="1 11">Cell outer membrane</location>
        <topology evidence="1 11">Multi-pass membrane protein</topology>
    </subcellularLocation>
</comment>
<evidence type="ECO:0000256" key="10">
    <source>
        <dbReference type="ARBA" id="ARBA00023237"/>
    </source>
</evidence>
<evidence type="ECO:0000259" key="15">
    <source>
        <dbReference type="Pfam" id="PF07715"/>
    </source>
</evidence>
<keyword evidence="5 11" id="KW-0812">Transmembrane</keyword>
<feature type="domain" description="TonB-dependent receptor plug" evidence="15">
    <location>
        <begin position="53"/>
        <end position="163"/>
    </location>
</feature>
<keyword evidence="17" id="KW-1185">Reference proteome</keyword>
<dbReference type="InterPro" id="IPR000531">
    <property type="entry name" value="Beta-barrel_TonB"/>
</dbReference>
<dbReference type="PANTHER" id="PTHR30069:SF29">
    <property type="entry name" value="HEMOGLOBIN AND HEMOGLOBIN-HAPTOGLOBIN-BINDING PROTEIN 1-RELATED"/>
    <property type="match status" value="1"/>
</dbReference>
<dbReference type="SUPFAM" id="SSF56935">
    <property type="entry name" value="Porins"/>
    <property type="match status" value="1"/>
</dbReference>
<keyword evidence="6 13" id="KW-0732">Signal</keyword>
<dbReference type="InterPro" id="IPR012910">
    <property type="entry name" value="Plug_dom"/>
</dbReference>
<evidence type="ECO:0000256" key="12">
    <source>
        <dbReference type="RuleBase" id="RU003357"/>
    </source>
</evidence>
<sequence length="701" mass="76129">MRLIYCVPILFVTTLPLQSAVGAPTDLSEEDELAMIYGDKSSVSIATGTAQPLRRAPAVATVITAEEIATMGATDLDQVLETVPGMHVARAALNYEPLYVTRGIYSATNAQILVLQNGVPMTTLLTGSRGPLWGGYPLEHIARIEIIRGPGSALYGADAYSGVINIITKGAAETQGTQFAVGSGSFKTRDAWLQHGGKLGSVDVAAYLRVGGTDGFREIITADAQTARDKIFGTNASLAPGPVNVGYDSIDGNLDLGLDKWRLRAGYKLRSDMGTGAGVASALDPVGKERSERITTDIGWTDAEFADDWSVGVTASALQYKQRITTDLRLSPPGTRFPTGLFPDGFIGHPDTSERQIRVSAFAMYSGFGGHKVRIGVGHDNLNMYHTATFKNYIFNAAGVPVPTGPVIDYSQIQPFLLPQRRKISYINAQDEWRFARDWTLTAGVRHDRYSDFGGTTNPRLAVVWDAALDLTAKLLYGRAFRAPSFNEEFGINNPVNRGNPNLQPETIGTLEAAFAWQASKDLQLNLNVFKYSMQDIIRAIANANSAGPGTTFSNTGNQDGKGLELEAVWEASRSVHVAASYAYQRSIDTVTNHDAGYAPRHHFNGRVDIRIPGIGVLSPQLNRVADRYRSAGDMRPKVPNYTTFDLSLSSGRNIANWDFSIAIRNMFNADVREPSVAPAVIPNDLPMAPRSIYVRAIYRL</sequence>